<evidence type="ECO:0000313" key="2">
    <source>
        <dbReference type="Proteomes" id="UP000076842"/>
    </source>
</evidence>
<gene>
    <name evidence="1" type="ORF">CALCODRAFT_506080</name>
</gene>
<keyword evidence="2" id="KW-1185">Reference proteome</keyword>
<proteinExistence type="predicted"/>
<accession>A0A165JF14</accession>
<name>A0A165JF14_9BASI</name>
<sequence>MPTDHKVHIANIRQGNTVVKVFRHGRQTVLQLVSGSLARPPCWIELLQYVQSVAIFYIPSVTDDIHNAWILLATDGKHLRCFKAENGTPHPLDTTLFLCTIRDPLFLLKQSLSKKSSAHGMRLVGHLFNLSFPAHTVLQTHTFTIDHFEMKSEFNEPVFVEDLVPLTSSHVSRKWKPLQSPTTGYMMDSGSAVLTSPPSLYDVAPYAVYGYHNKRTGNKSFWLFVPAQGWIRAQDGMPHPVVPRQCLSLARGPPRWIAEQSWKGSLTKMDHSRKLSPINPSRPACSCVGIIRKKLCNGMHVLARDMIGDIIRVTLVWPSVVFKRPDDPRTPAARWNPKLQADGFPTGYHLEHAHSQQIVPQPMLPYWHDRPGQFRSSASTYLYKKVVEVRCIRRLRHNVCTGCYTSFVQPFADQLILAARCLKQIQPTHQIVTSDAQVSQCSRIHMQVHAQHRWDFDRALLPYLPDPHGFRMLMAETRTIISGIFALAFLHGHTRETTVLDVLSPSINGSRVLHYFLHRGYSIHSSQPFIWINSHTANSFATFDLHSDSIHSVFNLQRGAAHVRLILCKEYVEPSAMIFEAPSTCLMNFITWNKAFCLYPGATLVQRASLLVQHRVGPHPARSPNELFNHDYQPWIFAIAESVINSLGVCHSLSKASTIE</sequence>
<dbReference type="EMBL" id="KV423921">
    <property type="protein sequence ID" value="KZT61757.1"/>
    <property type="molecule type" value="Genomic_DNA"/>
</dbReference>
<protein>
    <submittedName>
        <fullName evidence="1">Uncharacterized protein</fullName>
    </submittedName>
</protein>
<reference evidence="1 2" key="1">
    <citation type="journal article" date="2016" name="Mol. Biol. Evol.">
        <title>Comparative Genomics of Early-Diverging Mushroom-Forming Fungi Provides Insights into the Origins of Lignocellulose Decay Capabilities.</title>
        <authorList>
            <person name="Nagy L.G."/>
            <person name="Riley R."/>
            <person name="Tritt A."/>
            <person name="Adam C."/>
            <person name="Daum C."/>
            <person name="Floudas D."/>
            <person name="Sun H."/>
            <person name="Yadav J.S."/>
            <person name="Pangilinan J."/>
            <person name="Larsson K.H."/>
            <person name="Matsuura K."/>
            <person name="Barry K."/>
            <person name="Labutti K."/>
            <person name="Kuo R."/>
            <person name="Ohm R.A."/>
            <person name="Bhattacharya S.S."/>
            <person name="Shirouzu T."/>
            <person name="Yoshinaga Y."/>
            <person name="Martin F.M."/>
            <person name="Grigoriev I.V."/>
            <person name="Hibbett D.S."/>
        </authorList>
    </citation>
    <scope>NUCLEOTIDE SEQUENCE [LARGE SCALE GENOMIC DNA]</scope>
    <source>
        <strain evidence="1 2">HHB12733</strain>
    </source>
</reference>
<dbReference type="Proteomes" id="UP000076842">
    <property type="component" value="Unassembled WGS sequence"/>
</dbReference>
<dbReference type="AlphaFoldDB" id="A0A165JF14"/>
<evidence type="ECO:0000313" key="1">
    <source>
        <dbReference type="EMBL" id="KZT61757.1"/>
    </source>
</evidence>
<dbReference type="OrthoDB" id="3041043at2759"/>
<organism evidence="1 2">
    <name type="scientific">Calocera cornea HHB12733</name>
    <dbReference type="NCBI Taxonomy" id="1353952"/>
    <lineage>
        <taxon>Eukaryota</taxon>
        <taxon>Fungi</taxon>
        <taxon>Dikarya</taxon>
        <taxon>Basidiomycota</taxon>
        <taxon>Agaricomycotina</taxon>
        <taxon>Dacrymycetes</taxon>
        <taxon>Dacrymycetales</taxon>
        <taxon>Dacrymycetaceae</taxon>
        <taxon>Calocera</taxon>
    </lineage>
</organism>
<dbReference type="InParanoid" id="A0A165JF14"/>